<proteinExistence type="predicted"/>
<dbReference type="EMBL" id="LT629757">
    <property type="protein sequence ID" value="SDT14998.1"/>
    <property type="molecule type" value="Genomic_DNA"/>
</dbReference>
<accession>A0A1H1Y0K5</accession>
<organism evidence="2 3">
    <name type="scientific">Nocardioides scoriae</name>
    <dbReference type="NCBI Taxonomy" id="642780"/>
    <lineage>
        <taxon>Bacteria</taxon>
        <taxon>Bacillati</taxon>
        <taxon>Actinomycetota</taxon>
        <taxon>Actinomycetes</taxon>
        <taxon>Propionibacteriales</taxon>
        <taxon>Nocardioidaceae</taxon>
        <taxon>Nocardioides</taxon>
    </lineage>
</organism>
<dbReference type="STRING" id="642780.SAMN04488570_3670"/>
<dbReference type="OrthoDB" id="5022306at2"/>
<name>A0A1H1Y0K5_9ACTN</name>
<evidence type="ECO:0000313" key="3">
    <source>
        <dbReference type="Proteomes" id="UP000198859"/>
    </source>
</evidence>
<dbReference type="AlphaFoldDB" id="A0A1H1Y0K5"/>
<gene>
    <name evidence="2" type="ORF">SAMN04488570_3670</name>
</gene>
<dbReference type="InterPro" id="IPR034660">
    <property type="entry name" value="DinB/YfiT-like"/>
</dbReference>
<dbReference type="InterPro" id="IPR024775">
    <property type="entry name" value="DinB-like"/>
</dbReference>
<evidence type="ECO:0000313" key="2">
    <source>
        <dbReference type="EMBL" id="SDT14998.1"/>
    </source>
</evidence>
<evidence type="ECO:0000259" key="1">
    <source>
        <dbReference type="Pfam" id="PF12867"/>
    </source>
</evidence>
<dbReference type="Pfam" id="PF12867">
    <property type="entry name" value="DinB_2"/>
    <property type="match status" value="1"/>
</dbReference>
<keyword evidence="3" id="KW-1185">Reference proteome</keyword>
<reference evidence="3" key="1">
    <citation type="submission" date="2016-10" db="EMBL/GenBank/DDBJ databases">
        <authorList>
            <person name="Varghese N."/>
            <person name="Submissions S."/>
        </authorList>
    </citation>
    <scope>NUCLEOTIDE SEQUENCE [LARGE SCALE GENOMIC DNA]</scope>
    <source>
        <strain evidence="3">DSM 22127</strain>
    </source>
</reference>
<sequence>MTTGRTTSPAPLTWNPLLLDQLRWHWTHQLRPRLEGLTDEEYHWEPVPGCWGVHPRGTSDAPVQAGTGAHTIDFAFPEPDPAPVTTIAWRLGHVVVGVLAERNAGHFGAPPTSYRDWEYAGTAAEALQQLDDGCATWTAGVAALGEAGLAEPCGPSEGPFAEEPMAALVLHVHRELLHHGAEVCLLRDLFRAGGPQRLL</sequence>
<dbReference type="Proteomes" id="UP000198859">
    <property type="component" value="Chromosome I"/>
</dbReference>
<protein>
    <submittedName>
        <fullName evidence="2">DinB superfamily protein</fullName>
    </submittedName>
</protein>
<dbReference type="SUPFAM" id="SSF109854">
    <property type="entry name" value="DinB/YfiT-like putative metalloenzymes"/>
    <property type="match status" value="1"/>
</dbReference>
<feature type="domain" description="DinB-like" evidence="1">
    <location>
        <begin position="21"/>
        <end position="182"/>
    </location>
</feature>
<dbReference type="RefSeq" id="WP_091732700.1">
    <property type="nucleotide sequence ID" value="NZ_LT629757.1"/>
</dbReference>